<dbReference type="STRING" id="1367849.GCA_000518585_02435"/>
<keyword evidence="1" id="KW-1133">Transmembrane helix</keyword>
<dbReference type="Proteomes" id="UP000298545">
    <property type="component" value="Chromosome linear"/>
</dbReference>
<evidence type="ECO:0000313" key="3">
    <source>
        <dbReference type="EMBL" id="QYA09343.1"/>
    </source>
</evidence>
<reference evidence="2 4" key="1">
    <citation type="submission" date="2019-04" db="EMBL/GenBank/DDBJ databases">
        <title>Complete genome sequence of Agrobacterium larrymoorei CFBP5473.</title>
        <authorList>
            <person name="Haryono M."/>
            <person name="Chou L."/>
            <person name="Lin Y.-C."/>
            <person name="Lai E.-M."/>
            <person name="Kuo C.-H."/>
        </authorList>
    </citation>
    <scope>NUCLEOTIDE SEQUENCE [LARGE SCALE GENOMIC DNA]</scope>
    <source>
        <strain evidence="2 4">CFBP5473</strain>
    </source>
</reference>
<evidence type="ECO:0000313" key="5">
    <source>
        <dbReference type="Proteomes" id="UP000826513"/>
    </source>
</evidence>
<dbReference type="AlphaFoldDB" id="A0A4D7DS33"/>
<feature type="transmembrane region" description="Helical" evidence="1">
    <location>
        <begin position="13"/>
        <end position="39"/>
    </location>
</feature>
<dbReference type="EMBL" id="CP072168">
    <property type="protein sequence ID" value="QYA09343.1"/>
    <property type="molecule type" value="Genomic_DNA"/>
</dbReference>
<accession>A0A4D7DS33</accession>
<dbReference type="RefSeq" id="WP_027675195.1">
    <property type="nucleotide sequence ID" value="NZ_CP039692.1"/>
</dbReference>
<keyword evidence="1" id="KW-0472">Membrane</keyword>
<sequence>MAEVPDLSISPQLLGSLVAASTAFTIWILGQFIAIFAGFRKKAKEKEKFVRSLYAEIDFNTTDMSIFLASPISYETFRERVRENPEFTPHITDARHTHIYMKNIDSISATGSEYVGDVVYFYGVMDKITSKIDGIYLKSFTNISLEGKEGIIRSLYDHAEEAKLTGENLLKTMEKRYKNYKLKRKNRAFGLPKAEKETLEQRYASFQSQYDRIRAEHEMKS</sequence>
<evidence type="ECO:0000313" key="4">
    <source>
        <dbReference type="Proteomes" id="UP000298545"/>
    </source>
</evidence>
<gene>
    <name evidence="2" type="ORF">CFBP5473_20020</name>
    <name evidence="3" type="ORF">J5285_18335</name>
</gene>
<evidence type="ECO:0000256" key="1">
    <source>
        <dbReference type="SAM" id="Phobius"/>
    </source>
</evidence>
<proteinExistence type="predicted"/>
<name>A0A4D7DS33_9HYPH</name>
<protein>
    <recommendedName>
        <fullName evidence="6">DUF4760 domain-containing protein</fullName>
    </recommendedName>
</protein>
<dbReference type="KEGG" id="alf:CFBP5473_20020"/>
<dbReference type="EMBL" id="CP039692">
    <property type="protein sequence ID" value="QCJ00216.1"/>
    <property type="molecule type" value="Genomic_DNA"/>
</dbReference>
<evidence type="ECO:0000313" key="2">
    <source>
        <dbReference type="EMBL" id="QCJ00216.1"/>
    </source>
</evidence>
<dbReference type="Proteomes" id="UP000826513">
    <property type="component" value="Chromosome 2"/>
</dbReference>
<evidence type="ECO:0008006" key="6">
    <source>
        <dbReference type="Google" id="ProtNLM"/>
    </source>
</evidence>
<dbReference type="OrthoDB" id="7868014at2"/>
<organism evidence="2 4">
    <name type="scientific">Agrobacterium larrymoorei</name>
    <dbReference type="NCBI Taxonomy" id="160699"/>
    <lineage>
        <taxon>Bacteria</taxon>
        <taxon>Pseudomonadati</taxon>
        <taxon>Pseudomonadota</taxon>
        <taxon>Alphaproteobacteria</taxon>
        <taxon>Hyphomicrobiales</taxon>
        <taxon>Rhizobiaceae</taxon>
        <taxon>Rhizobium/Agrobacterium group</taxon>
        <taxon>Agrobacterium</taxon>
    </lineage>
</organism>
<keyword evidence="1" id="KW-0812">Transmembrane</keyword>
<keyword evidence="5" id="KW-1185">Reference proteome</keyword>
<reference evidence="3 5" key="2">
    <citation type="submission" date="2021-03" db="EMBL/GenBank/DDBJ databases">
        <title>Rapid diversification of plasmids in a genus of pathogenic and nitrogen fixing bacteria.</title>
        <authorList>
            <person name="Weisberg A.J."/>
            <person name="Miller M."/>
            <person name="Ream W."/>
            <person name="Grunwald N.J."/>
            <person name="Chang J.H."/>
        </authorList>
    </citation>
    <scope>NUCLEOTIDE SEQUENCE [LARGE SCALE GENOMIC DNA]</scope>
    <source>
        <strain evidence="3 5">AF3.44</strain>
    </source>
</reference>